<sequence length="241" mass="27191">MNRVDVELANIQSVPKPDIFQFSNIQLVQDGLNVIITNPTPQKVKRFVATLGDNKTASIIELDNDLPAYSKGLLSSSTATLNKLKLIDQLHFFKPKVQMVGFKENGQLIDCNIVIPGKSCYGPPNEHERFLYEVILTNMHNAFNRYSFINTFKTYFADPGECGKYDCKNYKDTKLSYAERNFLVYGIKDHALGMRVMRNKYSGAGMGEGECLTSMNRSRQQVAGALFGRDLLTLIRQLTVD</sequence>
<protein>
    <submittedName>
        <fullName evidence="1">Uncharacterized protein</fullName>
    </submittedName>
</protein>
<dbReference type="Proteomes" id="UP001223712">
    <property type="component" value="Unassembled WGS sequence"/>
</dbReference>
<gene>
    <name evidence="1" type="ORF">QWY96_19295</name>
</gene>
<name>A0ABT8CQ05_9VIBR</name>
<accession>A0ABT8CQ05</accession>
<evidence type="ECO:0000313" key="1">
    <source>
        <dbReference type="EMBL" id="MDN3702524.1"/>
    </source>
</evidence>
<proteinExistence type="predicted"/>
<keyword evidence="2" id="KW-1185">Reference proteome</keyword>
<dbReference type="RefSeq" id="WP_290334985.1">
    <property type="nucleotide sequence ID" value="NZ_JAUFQY010000002.1"/>
</dbReference>
<dbReference type="EMBL" id="JAUFQY010000002">
    <property type="protein sequence ID" value="MDN3702524.1"/>
    <property type="molecule type" value="Genomic_DNA"/>
</dbReference>
<organism evidence="1 2">
    <name type="scientific">Vibrio artabrorum</name>
    <dbReference type="NCBI Taxonomy" id="446374"/>
    <lineage>
        <taxon>Bacteria</taxon>
        <taxon>Pseudomonadati</taxon>
        <taxon>Pseudomonadota</taxon>
        <taxon>Gammaproteobacteria</taxon>
        <taxon>Vibrionales</taxon>
        <taxon>Vibrionaceae</taxon>
        <taxon>Vibrio</taxon>
    </lineage>
</organism>
<evidence type="ECO:0000313" key="2">
    <source>
        <dbReference type="Proteomes" id="UP001223712"/>
    </source>
</evidence>
<comment type="caution">
    <text evidence="1">The sequence shown here is derived from an EMBL/GenBank/DDBJ whole genome shotgun (WGS) entry which is preliminary data.</text>
</comment>
<reference evidence="2" key="1">
    <citation type="journal article" date="2019" name="Int. J. Syst. Evol. Microbiol.">
        <title>The Global Catalogue of Microorganisms (GCM) 10K type strain sequencing project: providing services to taxonomists for standard genome sequencing and annotation.</title>
        <authorList>
            <consortium name="The Broad Institute Genomics Platform"/>
            <consortium name="The Broad Institute Genome Sequencing Center for Infectious Disease"/>
            <person name="Wu L."/>
            <person name="Ma J."/>
        </authorList>
    </citation>
    <scope>NUCLEOTIDE SEQUENCE [LARGE SCALE GENOMIC DNA]</scope>
    <source>
        <strain evidence="2">CECT 7226</strain>
    </source>
</reference>